<dbReference type="EMBL" id="AMZH03014259">
    <property type="protein sequence ID" value="RRT47941.1"/>
    <property type="molecule type" value="Genomic_DNA"/>
</dbReference>
<evidence type="ECO:0000313" key="3">
    <source>
        <dbReference type="Proteomes" id="UP000287651"/>
    </source>
</evidence>
<organism evidence="2 3">
    <name type="scientific">Ensete ventricosum</name>
    <name type="common">Abyssinian banana</name>
    <name type="synonym">Musa ensete</name>
    <dbReference type="NCBI Taxonomy" id="4639"/>
    <lineage>
        <taxon>Eukaryota</taxon>
        <taxon>Viridiplantae</taxon>
        <taxon>Streptophyta</taxon>
        <taxon>Embryophyta</taxon>
        <taxon>Tracheophyta</taxon>
        <taxon>Spermatophyta</taxon>
        <taxon>Magnoliopsida</taxon>
        <taxon>Liliopsida</taxon>
        <taxon>Zingiberales</taxon>
        <taxon>Musaceae</taxon>
        <taxon>Ensete</taxon>
    </lineage>
</organism>
<feature type="compositionally biased region" description="Acidic residues" evidence="1">
    <location>
        <begin position="107"/>
        <end position="116"/>
    </location>
</feature>
<name>A0A426Y886_ENSVE</name>
<gene>
    <name evidence="2" type="ORF">B296_00044093</name>
</gene>
<dbReference type="AlphaFoldDB" id="A0A426Y886"/>
<dbReference type="Proteomes" id="UP000287651">
    <property type="component" value="Unassembled WGS sequence"/>
</dbReference>
<protein>
    <submittedName>
        <fullName evidence="2">Uncharacterized protein</fullName>
    </submittedName>
</protein>
<evidence type="ECO:0000256" key="1">
    <source>
        <dbReference type="SAM" id="MobiDB-lite"/>
    </source>
</evidence>
<sequence length="116" mass="13121">MSSLVDTKSLRDLEVMKSYHGITSVVTEESLGMIWKRYSIPEDSPLEVEEVRVEATPKRHVGTLVAKREDPTRAEKRVKMTVGKHKFHYGEGSSRAPSRDKEPTTSSEEDVPPTYC</sequence>
<proteinExistence type="predicted"/>
<accession>A0A426Y886</accession>
<reference evidence="2 3" key="1">
    <citation type="journal article" date="2014" name="Agronomy (Basel)">
        <title>A Draft Genome Sequence for Ensete ventricosum, the Drought-Tolerant Tree Against Hunger.</title>
        <authorList>
            <person name="Harrison J."/>
            <person name="Moore K.A."/>
            <person name="Paszkiewicz K."/>
            <person name="Jones T."/>
            <person name="Grant M."/>
            <person name="Ambacheew D."/>
            <person name="Muzemil S."/>
            <person name="Studholme D.J."/>
        </authorList>
    </citation>
    <scope>NUCLEOTIDE SEQUENCE [LARGE SCALE GENOMIC DNA]</scope>
</reference>
<feature type="region of interest" description="Disordered" evidence="1">
    <location>
        <begin position="70"/>
        <end position="116"/>
    </location>
</feature>
<comment type="caution">
    <text evidence="2">The sequence shown here is derived from an EMBL/GenBank/DDBJ whole genome shotgun (WGS) entry which is preliminary data.</text>
</comment>
<evidence type="ECO:0000313" key="2">
    <source>
        <dbReference type="EMBL" id="RRT47941.1"/>
    </source>
</evidence>